<dbReference type="Gene3D" id="3.40.50.620">
    <property type="entry name" value="HUPs"/>
    <property type="match status" value="1"/>
</dbReference>
<comment type="caution">
    <text evidence="3">The sequence shown here is derived from an EMBL/GenBank/DDBJ whole genome shotgun (WGS) entry which is preliminary data.</text>
</comment>
<dbReference type="Proteomes" id="UP000440713">
    <property type="component" value="Unassembled WGS sequence"/>
</dbReference>
<name>A0A6N7XD87_9FIRM</name>
<dbReference type="SUPFAM" id="SSF52402">
    <property type="entry name" value="Adenine nucleotide alpha hydrolases-like"/>
    <property type="match status" value="1"/>
</dbReference>
<dbReference type="RefSeq" id="WP_154537696.1">
    <property type="nucleotide sequence ID" value="NZ_JAQYHJ010000045.1"/>
</dbReference>
<dbReference type="Pfam" id="PF00582">
    <property type="entry name" value="Usp"/>
    <property type="match status" value="1"/>
</dbReference>
<dbReference type="InterPro" id="IPR014729">
    <property type="entry name" value="Rossmann-like_a/b/a_fold"/>
</dbReference>
<evidence type="ECO:0000256" key="1">
    <source>
        <dbReference type="ARBA" id="ARBA00008791"/>
    </source>
</evidence>
<keyword evidence="4" id="KW-1185">Reference proteome</keyword>
<dbReference type="CDD" id="cd00293">
    <property type="entry name" value="USP-like"/>
    <property type="match status" value="1"/>
</dbReference>
<dbReference type="PANTHER" id="PTHR46268:SF6">
    <property type="entry name" value="UNIVERSAL STRESS PROTEIN UP12"/>
    <property type="match status" value="1"/>
</dbReference>
<gene>
    <name evidence="3" type="ORF">FYJ71_04840</name>
</gene>
<dbReference type="EMBL" id="VUNE01000002">
    <property type="protein sequence ID" value="MST62302.1"/>
    <property type="molecule type" value="Genomic_DNA"/>
</dbReference>
<evidence type="ECO:0000313" key="4">
    <source>
        <dbReference type="Proteomes" id="UP000440713"/>
    </source>
</evidence>
<accession>A0A6N7XD87</accession>
<feature type="domain" description="UspA" evidence="2">
    <location>
        <begin position="3"/>
        <end position="135"/>
    </location>
</feature>
<evidence type="ECO:0000313" key="3">
    <source>
        <dbReference type="EMBL" id="MST62302.1"/>
    </source>
</evidence>
<dbReference type="InterPro" id="IPR006015">
    <property type="entry name" value="Universal_stress_UspA"/>
</dbReference>
<sequence length="136" mass="15413">MNIRKVLIPIDGTERSMKSIELVKEMYSPEKVKVEIIHIKELVFIDGISISDEIKISEEYGKKLLEKAKESIPGFDVSLYFGFGYAGDEIVKRAEEQDIDIIVMTKSTKKGFSRIIGSVTNYVLKHTDSIVMIVPE</sequence>
<organism evidence="3 4">
    <name type="scientific">Peptostreptococcus porci</name>
    <dbReference type="NCBI Taxonomy" id="2652282"/>
    <lineage>
        <taxon>Bacteria</taxon>
        <taxon>Bacillati</taxon>
        <taxon>Bacillota</taxon>
        <taxon>Clostridia</taxon>
        <taxon>Peptostreptococcales</taxon>
        <taxon>Peptostreptococcaceae</taxon>
        <taxon>Peptostreptococcus</taxon>
    </lineage>
</organism>
<protein>
    <submittedName>
        <fullName evidence="3">Universal stress protein</fullName>
    </submittedName>
</protein>
<evidence type="ECO:0000259" key="2">
    <source>
        <dbReference type="Pfam" id="PF00582"/>
    </source>
</evidence>
<comment type="similarity">
    <text evidence="1">Belongs to the universal stress protein A family.</text>
</comment>
<reference evidence="3 4" key="1">
    <citation type="submission" date="2019-08" db="EMBL/GenBank/DDBJ databases">
        <title>In-depth cultivation of the pig gut microbiome towards novel bacterial diversity and tailored functional studies.</title>
        <authorList>
            <person name="Wylensek D."/>
            <person name="Hitch T.C.A."/>
            <person name="Clavel T."/>
        </authorList>
    </citation>
    <scope>NUCLEOTIDE SEQUENCE [LARGE SCALE GENOMIC DNA]</scope>
    <source>
        <strain evidence="3 4">WCA-SAB-591-4A-A</strain>
    </source>
</reference>
<dbReference type="PRINTS" id="PR01438">
    <property type="entry name" value="UNVRSLSTRESS"/>
</dbReference>
<proteinExistence type="inferred from homology"/>
<dbReference type="AlphaFoldDB" id="A0A6N7XD87"/>
<dbReference type="PANTHER" id="PTHR46268">
    <property type="entry name" value="STRESS RESPONSE PROTEIN NHAX"/>
    <property type="match status" value="1"/>
</dbReference>
<dbReference type="InterPro" id="IPR006016">
    <property type="entry name" value="UspA"/>
</dbReference>